<dbReference type="STRING" id="927083.DB32_006730"/>
<evidence type="ECO:0000256" key="2">
    <source>
        <dbReference type="SAM" id="SignalP"/>
    </source>
</evidence>
<sequence length="172" mass="16778">MAGTALTRIVALATIMIAPAMLTACAGDLENPERFGLGGGDAGGGGGGQDAGTPPSDEDSGTPGVDGGGGGGLNWADVLAENCAGSGCHGASSPALGLDVVSAGARDRLVNVAATGCADRILVVPGDPDASYLLEKMESSTPECGGRMPLLRGSLSDEQLAAVRTWIAGLSP</sequence>
<keyword evidence="4" id="KW-1185">Reference proteome</keyword>
<dbReference type="Proteomes" id="UP000034883">
    <property type="component" value="Chromosome"/>
</dbReference>
<dbReference type="GO" id="GO:0020037">
    <property type="term" value="F:heme binding"/>
    <property type="evidence" value="ECO:0007669"/>
    <property type="project" value="InterPro"/>
</dbReference>
<dbReference type="OrthoDB" id="5484666at2"/>
<organism evidence="3 4">
    <name type="scientific">Sandaracinus amylolyticus</name>
    <dbReference type="NCBI Taxonomy" id="927083"/>
    <lineage>
        <taxon>Bacteria</taxon>
        <taxon>Pseudomonadati</taxon>
        <taxon>Myxococcota</taxon>
        <taxon>Polyangia</taxon>
        <taxon>Polyangiales</taxon>
        <taxon>Sandaracinaceae</taxon>
        <taxon>Sandaracinus</taxon>
    </lineage>
</organism>
<evidence type="ECO:0000313" key="3">
    <source>
        <dbReference type="EMBL" id="AKF09581.1"/>
    </source>
</evidence>
<feature type="signal peptide" evidence="2">
    <location>
        <begin position="1"/>
        <end position="26"/>
    </location>
</feature>
<dbReference type="AlphaFoldDB" id="A0A0F6W7N0"/>
<evidence type="ECO:0000256" key="1">
    <source>
        <dbReference type="SAM" id="MobiDB-lite"/>
    </source>
</evidence>
<dbReference type="SUPFAM" id="SSF46626">
    <property type="entry name" value="Cytochrome c"/>
    <property type="match status" value="1"/>
</dbReference>
<dbReference type="EMBL" id="CP011125">
    <property type="protein sequence ID" value="AKF09581.1"/>
    <property type="molecule type" value="Genomic_DNA"/>
</dbReference>
<keyword evidence="2" id="KW-0732">Signal</keyword>
<feature type="chain" id="PRO_5002511373" evidence="2">
    <location>
        <begin position="27"/>
        <end position="172"/>
    </location>
</feature>
<dbReference type="KEGG" id="samy:DB32_006730"/>
<reference evidence="3 4" key="1">
    <citation type="submission" date="2015-03" db="EMBL/GenBank/DDBJ databases">
        <title>Genome assembly of Sandaracinus amylolyticus DSM 53668.</title>
        <authorList>
            <person name="Sharma G."/>
            <person name="Subramanian S."/>
        </authorList>
    </citation>
    <scope>NUCLEOTIDE SEQUENCE [LARGE SCALE GENOMIC DNA]</scope>
    <source>
        <strain evidence="3 4">DSM 53668</strain>
    </source>
</reference>
<dbReference type="InterPro" id="IPR036909">
    <property type="entry name" value="Cyt_c-like_dom_sf"/>
</dbReference>
<proteinExistence type="predicted"/>
<dbReference type="RefSeq" id="WP_053236619.1">
    <property type="nucleotide sequence ID" value="NZ_CP011125.1"/>
</dbReference>
<dbReference type="GO" id="GO:0009055">
    <property type="term" value="F:electron transfer activity"/>
    <property type="evidence" value="ECO:0007669"/>
    <property type="project" value="InterPro"/>
</dbReference>
<feature type="region of interest" description="Disordered" evidence="1">
    <location>
        <begin position="35"/>
        <end position="70"/>
    </location>
</feature>
<protein>
    <submittedName>
        <fullName evidence="3">Tryptophan synthase alpha chain</fullName>
    </submittedName>
</protein>
<gene>
    <name evidence="3" type="ORF">DB32_006730</name>
</gene>
<accession>A0A0F6W7N0</accession>
<evidence type="ECO:0000313" key="4">
    <source>
        <dbReference type="Proteomes" id="UP000034883"/>
    </source>
</evidence>
<name>A0A0F6W7N0_9BACT</name>
<feature type="compositionally biased region" description="Gly residues" evidence="1">
    <location>
        <begin position="36"/>
        <end position="50"/>
    </location>
</feature>